<gene>
    <name evidence="1" type="ORF">OF897_10525</name>
</gene>
<dbReference type="PANTHER" id="PTHR32305:SF15">
    <property type="entry name" value="PROTEIN RHSA-RELATED"/>
    <property type="match status" value="1"/>
</dbReference>
<sequence length="428" mass="47329">GVKIKKIHHYFSGRNRRDAFATTEYIDGFQYKNDTGLTGAYGLKFFTTSECYFDFVNNSYIYHYSDHLSNVRVSFTREGNTAAIVQQNDYYAFGLRYREGINAGGSYKYEYNGKEMQEETGMYAMDFRHYMPDVGRFTGMDALSESYADQTPFHFSLNNPANYSDPTGMYTRSADGNMISTTNQGEINELFNYFSGGGSVSGMNNFMKNNSSFAVDIEGVAMSGQGGGSSGRDYVKSDFNSAVLLSGIQSVQANWNTQQAMSEWQTAINETKIGKSIGALERGLFLELPIQFAGGALFSAGWKAIGAGRYLSGIASNLYGRIAPRILANFSERGTFSVYHGLDAAGNIRYAGITSRDPALRFAEHMAAGGEKSLLRFEAIQGSLTKSQARIMEQNLINQWGLQRNGGVLLNKINSISPKKWSFYGVTP</sequence>
<dbReference type="EMBL" id="JAOVZW010000012">
    <property type="protein sequence ID" value="MCX8524343.1"/>
    <property type="molecule type" value="Genomic_DNA"/>
</dbReference>
<dbReference type="RefSeq" id="WP_267265643.1">
    <property type="nucleotide sequence ID" value="NZ_JAOVZW010000012.1"/>
</dbReference>
<keyword evidence="2" id="KW-1185">Reference proteome</keyword>
<comment type="caution">
    <text evidence="1">The sequence shown here is derived from an EMBL/GenBank/DDBJ whole genome shotgun (WGS) entry which is preliminary data.</text>
</comment>
<accession>A0ABT3XQE9</accession>
<dbReference type="Gene3D" id="2.180.10.10">
    <property type="entry name" value="RHS repeat-associated core"/>
    <property type="match status" value="1"/>
</dbReference>
<dbReference type="InterPro" id="IPR050708">
    <property type="entry name" value="T6SS_VgrG/RHS"/>
</dbReference>
<dbReference type="NCBIfam" id="TIGR03696">
    <property type="entry name" value="Rhs_assc_core"/>
    <property type="match status" value="1"/>
</dbReference>
<dbReference type="Proteomes" id="UP001073122">
    <property type="component" value="Unassembled WGS sequence"/>
</dbReference>
<evidence type="ECO:0000313" key="2">
    <source>
        <dbReference type="Proteomes" id="UP001073122"/>
    </source>
</evidence>
<organism evidence="1 2">
    <name type="scientific">Chryseobacterium formosus</name>
    <dbReference type="NCBI Taxonomy" id="1537363"/>
    <lineage>
        <taxon>Bacteria</taxon>
        <taxon>Pseudomonadati</taxon>
        <taxon>Bacteroidota</taxon>
        <taxon>Flavobacteriia</taxon>
        <taxon>Flavobacteriales</taxon>
        <taxon>Weeksellaceae</taxon>
        <taxon>Chryseobacterium group</taxon>
        <taxon>Chryseobacterium</taxon>
    </lineage>
</organism>
<reference evidence="1" key="1">
    <citation type="submission" date="2022-10" db="EMBL/GenBank/DDBJ databases">
        <title>Chryseobacterium sp. nov., a novel bacterial species.</title>
        <authorList>
            <person name="Cao Y."/>
        </authorList>
    </citation>
    <scope>NUCLEOTIDE SEQUENCE</scope>
    <source>
        <strain evidence="1">CCTCC AB2015118</strain>
    </source>
</reference>
<dbReference type="InterPro" id="IPR022385">
    <property type="entry name" value="Rhs_assc_core"/>
</dbReference>
<protein>
    <submittedName>
        <fullName evidence="1">RHS repeat-associated core domain-containing protein</fullName>
    </submittedName>
</protein>
<evidence type="ECO:0000313" key="1">
    <source>
        <dbReference type="EMBL" id="MCX8524343.1"/>
    </source>
</evidence>
<feature type="non-terminal residue" evidence="1">
    <location>
        <position position="1"/>
    </location>
</feature>
<dbReference type="PANTHER" id="PTHR32305">
    <property type="match status" value="1"/>
</dbReference>
<name>A0ABT3XQE9_9FLAO</name>
<proteinExistence type="predicted"/>